<keyword evidence="4" id="KW-1185">Reference proteome</keyword>
<dbReference type="PANTHER" id="PTHR24148:SF81">
    <property type="entry name" value="HETEROKARYON INCOMPATIBILITY DOMAIN-CONTAINING PROTEIN"/>
    <property type="match status" value="1"/>
</dbReference>
<comment type="caution">
    <text evidence="3">The sequence shown here is derived from an EMBL/GenBank/DDBJ whole genome shotgun (WGS) entry which is preliminary data.</text>
</comment>
<organism evidence="3 4">
    <name type="scientific">Colletotrichum godetiae</name>
    <dbReference type="NCBI Taxonomy" id="1209918"/>
    <lineage>
        <taxon>Eukaryota</taxon>
        <taxon>Fungi</taxon>
        <taxon>Dikarya</taxon>
        <taxon>Ascomycota</taxon>
        <taxon>Pezizomycotina</taxon>
        <taxon>Sordariomycetes</taxon>
        <taxon>Hypocreomycetidae</taxon>
        <taxon>Glomerellales</taxon>
        <taxon>Glomerellaceae</taxon>
        <taxon>Colletotrichum</taxon>
        <taxon>Colletotrichum acutatum species complex</taxon>
    </lineage>
</organism>
<dbReference type="RefSeq" id="XP_060432833.1">
    <property type="nucleotide sequence ID" value="XM_060571983.1"/>
</dbReference>
<evidence type="ECO:0000313" key="4">
    <source>
        <dbReference type="Proteomes" id="UP001224890"/>
    </source>
</evidence>
<dbReference type="PANTHER" id="PTHR24148">
    <property type="entry name" value="ANKYRIN REPEAT DOMAIN-CONTAINING PROTEIN 39 HOMOLOG-RELATED"/>
    <property type="match status" value="1"/>
</dbReference>
<feature type="domain" description="Heterokaryon incompatibility" evidence="2">
    <location>
        <begin position="4"/>
        <end position="139"/>
    </location>
</feature>
<dbReference type="GeneID" id="85456509"/>
<sequence length="761" mass="87184">MPEYEALSYTWADENGDTSKCERAYIGKRWDILPITRNCHNALRRLRYSGRSRPLWVDAICINQSDVGERSHQVGIMQDIYATSIRVLIYLGEDQGNMEPPSSPPWNFDKWNTLNGRSLPAHKDLTQLSYFKRVWVIQEIAAKRKPWVLFGTHGDQWDHFLERVETKANKKTVGDPYTRRTTAISDGNQLPRKTKWVHVLPRGKLMDLAELPRFVVATADCEATDPRDKIFALLGLFQGAKQADLIADYSLSKEQMPRRAPGILAGELYRMSGYRSAGSVPDWAEFTDEVFQISGLQDHVVVLRPVASAPKVPKVFRFVAVAQQPKIDRLTECVNLINRRIILLFSTWQYVLKRGSGGELWFLQQTWDTIKAMCQQIKQFWSFVETTGRFSDDLEAFDNYKHLSDGRKIPHKIPTQQRPSYRDYIQLSEMAVRDQMELDACARRSLDTRELEDMKADDMGSLRLLGRSLLTSIYVYKQQPALQTLPRQGSLYNLREDEGICERLLREKADPTTNRDGSATYTTYEASFRSSMSSTGLAAFLSWELGVSGGIPTAEGGVLEKNKSDSHERKFTWIHNYPSLPSLRDFFSSLDNVFKKSYRKQLFQLGSLDDFVRSLLSLDLDQKVMHFAVWEGNNRMGYQRDMRRDGVIPWLHDFLNLDSDTLHKGGGRSRSYLNTWAADFMHIWALLTKGSCLNSPAESADPRPDNSEDQMEQGQDHLAAAKVKWAPLLDPIRETEAHLLPFEKVFVGTNDTHDEKMENVP</sequence>
<dbReference type="EMBL" id="JAHMHR010000009">
    <property type="protein sequence ID" value="KAK1689138.1"/>
    <property type="molecule type" value="Genomic_DNA"/>
</dbReference>
<dbReference type="AlphaFoldDB" id="A0AAJ0ASU4"/>
<protein>
    <submittedName>
        <fullName evidence="3">Heterokaryon incompatibility protein-domain-containing protein</fullName>
    </submittedName>
</protein>
<reference evidence="3" key="1">
    <citation type="submission" date="2021-06" db="EMBL/GenBank/DDBJ databases">
        <title>Comparative genomics, transcriptomics and evolutionary studies reveal genomic signatures of adaptation to plant cell wall in hemibiotrophic fungi.</title>
        <authorList>
            <consortium name="DOE Joint Genome Institute"/>
            <person name="Baroncelli R."/>
            <person name="Diaz J.F."/>
            <person name="Benocci T."/>
            <person name="Peng M."/>
            <person name="Battaglia E."/>
            <person name="Haridas S."/>
            <person name="Andreopoulos W."/>
            <person name="Labutti K."/>
            <person name="Pangilinan J."/>
            <person name="Floch G.L."/>
            <person name="Makela M.R."/>
            <person name="Henrissat B."/>
            <person name="Grigoriev I.V."/>
            <person name="Crouch J.A."/>
            <person name="De Vries R.P."/>
            <person name="Sukno S.A."/>
            <person name="Thon M.R."/>
        </authorList>
    </citation>
    <scope>NUCLEOTIDE SEQUENCE</scope>
    <source>
        <strain evidence="3">CBS 193.32</strain>
    </source>
</reference>
<evidence type="ECO:0000313" key="3">
    <source>
        <dbReference type="EMBL" id="KAK1689138.1"/>
    </source>
</evidence>
<dbReference type="Proteomes" id="UP001224890">
    <property type="component" value="Unassembled WGS sequence"/>
</dbReference>
<dbReference type="Pfam" id="PF06985">
    <property type="entry name" value="HET"/>
    <property type="match status" value="1"/>
</dbReference>
<evidence type="ECO:0000256" key="1">
    <source>
        <dbReference type="SAM" id="MobiDB-lite"/>
    </source>
</evidence>
<proteinExistence type="predicted"/>
<accession>A0AAJ0ASU4</accession>
<name>A0AAJ0ASU4_9PEZI</name>
<dbReference type="InterPro" id="IPR010730">
    <property type="entry name" value="HET"/>
</dbReference>
<gene>
    <name evidence="3" type="ORF">BDP55DRAFT_629118</name>
</gene>
<feature type="region of interest" description="Disordered" evidence="1">
    <location>
        <begin position="695"/>
        <end position="716"/>
    </location>
</feature>
<evidence type="ECO:0000259" key="2">
    <source>
        <dbReference type="Pfam" id="PF06985"/>
    </source>
</evidence>
<dbReference type="InterPro" id="IPR052895">
    <property type="entry name" value="HetReg/Transcr_Mod"/>
</dbReference>